<sequence length="202" mass="21872">MAVARLEALVDVANSSRVSRELVLEYITGRDILGVPACNSSPWRLVLTERTNGSHEAAAAVTIVALSALPRCDAIGPLFAADWSLGRALQKIESKMVRHDAPALRSIPPQVPAKVRRHILLFALPRKFKYGTPMHFLHLIDINVSAVAPNIDQPSISAMRPPDPETATRTICKTIANGMCEHDAGSSSEYDPAGLLPERASH</sequence>
<reference evidence="2 3" key="1">
    <citation type="journal article" date="2016" name="Mol. Biol. Evol.">
        <title>Comparative Genomics of Early-Diverging Mushroom-Forming Fungi Provides Insights into the Origins of Lignocellulose Decay Capabilities.</title>
        <authorList>
            <person name="Nagy L.G."/>
            <person name="Riley R."/>
            <person name="Tritt A."/>
            <person name="Adam C."/>
            <person name="Daum C."/>
            <person name="Floudas D."/>
            <person name="Sun H."/>
            <person name="Yadav J.S."/>
            <person name="Pangilinan J."/>
            <person name="Larsson K.H."/>
            <person name="Matsuura K."/>
            <person name="Barry K."/>
            <person name="Labutti K."/>
            <person name="Kuo R."/>
            <person name="Ohm R.A."/>
            <person name="Bhattacharya S.S."/>
            <person name="Shirouzu T."/>
            <person name="Yoshinaga Y."/>
            <person name="Martin F.M."/>
            <person name="Grigoriev I.V."/>
            <person name="Hibbett D.S."/>
        </authorList>
    </citation>
    <scope>NUCLEOTIDE SEQUENCE [LARGE SCALE GENOMIC DNA]</scope>
    <source>
        <strain evidence="2 3">93-53</strain>
    </source>
</reference>
<organism evidence="2 3">
    <name type="scientific">Laetiporus sulphureus 93-53</name>
    <dbReference type="NCBI Taxonomy" id="1314785"/>
    <lineage>
        <taxon>Eukaryota</taxon>
        <taxon>Fungi</taxon>
        <taxon>Dikarya</taxon>
        <taxon>Basidiomycota</taxon>
        <taxon>Agaricomycotina</taxon>
        <taxon>Agaricomycetes</taxon>
        <taxon>Polyporales</taxon>
        <taxon>Laetiporus</taxon>
    </lineage>
</organism>
<keyword evidence="3" id="KW-1185">Reference proteome</keyword>
<dbReference type="EMBL" id="KV427614">
    <property type="protein sequence ID" value="KZT08822.1"/>
    <property type="molecule type" value="Genomic_DNA"/>
</dbReference>
<dbReference type="GeneID" id="63829346"/>
<protein>
    <submittedName>
        <fullName evidence="2">Uncharacterized protein</fullName>
    </submittedName>
</protein>
<gene>
    <name evidence="2" type="ORF">LAESUDRAFT_757521</name>
</gene>
<dbReference type="InParanoid" id="A0A165FDW1"/>
<feature type="region of interest" description="Disordered" evidence="1">
    <location>
        <begin position="183"/>
        <end position="202"/>
    </location>
</feature>
<evidence type="ECO:0000313" key="3">
    <source>
        <dbReference type="Proteomes" id="UP000076871"/>
    </source>
</evidence>
<name>A0A165FDW1_9APHY</name>
<accession>A0A165FDW1</accession>
<dbReference type="AlphaFoldDB" id="A0A165FDW1"/>
<evidence type="ECO:0000256" key="1">
    <source>
        <dbReference type="SAM" id="MobiDB-lite"/>
    </source>
</evidence>
<dbReference type="Proteomes" id="UP000076871">
    <property type="component" value="Unassembled WGS sequence"/>
</dbReference>
<evidence type="ECO:0000313" key="2">
    <source>
        <dbReference type="EMBL" id="KZT08822.1"/>
    </source>
</evidence>
<proteinExistence type="predicted"/>
<dbReference type="RefSeq" id="XP_040766562.1">
    <property type="nucleotide sequence ID" value="XM_040912318.1"/>
</dbReference>